<organism evidence="2 3">
    <name type="scientific">Pocillopora meandrina</name>
    <dbReference type="NCBI Taxonomy" id="46732"/>
    <lineage>
        <taxon>Eukaryota</taxon>
        <taxon>Metazoa</taxon>
        <taxon>Cnidaria</taxon>
        <taxon>Anthozoa</taxon>
        <taxon>Hexacorallia</taxon>
        <taxon>Scleractinia</taxon>
        <taxon>Astrocoeniina</taxon>
        <taxon>Pocilloporidae</taxon>
        <taxon>Pocillopora</taxon>
    </lineage>
</organism>
<dbReference type="EMBL" id="CALNXJ010000017">
    <property type="protein sequence ID" value="CAH3119902.1"/>
    <property type="molecule type" value="Genomic_DNA"/>
</dbReference>
<evidence type="ECO:0000313" key="3">
    <source>
        <dbReference type="Proteomes" id="UP001159428"/>
    </source>
</evidence>
<sequence>MIHVNGHPSFPQNCWGHRTFHSAHCNNSHSTVKFTTSNGVYSAAQKIPPFSCSSILNAASCKTTSDDFFRKNRDGFGLFLTREEKAFMNSQFFCVSSSTENGIALKPNHSTAVTYHHLGRDCGIADSCYGSTRRGLMSSRNEQLPLTTNCNHEITNLCMKVCQHSTKTTFNKVTNQHKETGKSCTAKDGSIEGCASPVRQTDGILTISQACPDLMEGSVFHSSQEQKPSIPGVINQEHCPSSCPSQKPTPSLISTCNEEEKRHRICSVNLCYTSADFGTQGKPGNGMGRADFLSFKRNATTAADRDNYPEQQRKRHCSGDDVLGIIKDQVSSEVSNPKDACKTPLSQPHPDKRLYGKDTSLKVKRFGELSRLPEMTPSPSQVKAITSQTLTSANNTFGTFTSSVHVNQSCEIKKSLEIGNSPNRISANITSSGALTSDIAITSTNSKARSNKITPTNQPIIIDLTDETENKRTNSEVCRSGDRDPNDARLFERRKDIHEIINTAKPIQRDLLESDKAPLKSGVAFDHDSMPRLIGVLPSATANVLSSLVH</sequence>
<keyword evidence="3" id="KW-1185">Reference proteome</keyword>
<evidence type="ECO:0000256" key="1">
    <source>
        <dbReference type="SAM" id="MobiDB-lite"/>
    </source>
</evidence>
<comment type="caution">
    <text evidence="2">The sequence shown here is derived from an EMBL/GenBank/DDBJ whole genome shotgun (WGS) entry which is preliminary data.</text>
</comment>
<gene>
    <name evidence="2" type="ORF">PMEA_00007996</name>
</gene>
<proteinExistence type="predicted"/>
<dbReference type="Proteomes" id="UP001159428">
    <property type="component" value="Unassembled WGS sequence"/>
</dbReference>
<reference evidence="2 3" key="1">
    <citation type="submission" date="2022-05" db="EMBL/GenBank/DDBJ databases">
        <authorList>
            <consortium name="Genoscope - CEA"/>
            <person name="William W."/>
        </authorList>
    </citation>
    <scope>NUCLEOTIDE SEQUENCE [LARGE SCALE GENOMIC DNA]</scope>
</reference>
<protein>
    <submittedName>
        <fullName evidence="2">Uncharacterized protein</fullName>
    </submittedName>
</protein>
<name>A0AAU9WNN8_9CNID</name>
<feature type="region of interest" description="Disordered" evidence="1">
    <location>
        <begin position="333"/>
        <end position="355"/>
    </location>
</feature>
<accession>A0AAU9WNN8</accession>
<dbReference type="AlphaFoldDB" id="A0AAU9WNN8"/>
<evidence type="ECO:0000313" key="2">
    <source>
        <dbReference type="EMBL" id="CAH3119902.1"/>
    </source>
</evidence>